<dbReference type="GO" id="GO:0016887">
    <property type="term" value="F:ATP hydrolysis activity"/>
    <property type="evidence" value="ECO:0007669"/>
    <property type="project" value="InterPro"/>
</dbReference>
<dbReference type="AlphaFoldDB" id="A0A9X1B6M8"/>
<keyword evidence="3" id="KW-1185">Reference proteome</keyword>
<organism evidence="2 3">
    <name type="scientific">Lamprobacter modestohalophilus</name>
    <dbReference type="NCBI Taxonomy" id="1064514"/>
    <lineage>
        <taxon>Bacteria</taxon>
        <taxon>Pseudomonadati</taxon>
        <taxon>Pseudomonadota</taxon>
        <taxon>Gammaproteobacteria</taxon>
        <taxon>Chromatiales</taxon>
        <taxon>Chromatiaceae</taxon>
        <taxon>Lamprobacter</taxon>
    </lineage>
</organism>
<dbReference type="Proteomes" id="UP001138768">
    <property type="component" value="Unassembled WGS sequence"/>
</dbReference>
<reference evidence="2 3" key="1">
    <citation type="journal article" date="2020" name="Microorganisms">
        <title>Osmotic Adaptation and Compatible Solute Biosynthesis of Phototrophic Bacteria as Revealed from Genome Analyses.</title>
        <authorList>
            <person name="Imhoff J.F."/>
            <person name="Rahn T."/>
            <person name="Kunzel S."/>
            <person name="Keller A."/>
            <person name="Neulinger S.C."/>
        </authorList>
    </citation>
    <scope>NUCLEOTIDE SEQUENCE [LARGE SCALE GENOMIC DNA]</scope>
    <source>
        <strain evidence="2 3">DSM 25653</strain>
    </source>
</reference>
<dbReference type="InterPro" id="IPR027417">
    <property type="entry name" value="P-loop_NTPase"/>
</dbReference>
<feature type="domain" description="AAA+ ATPase" evidence="1">
    <location>
        <begin position="30"/>
        <end position="364"/>
    </location>
</feature>
<dbReference type="Pfam" id="PF13476">
    <property type="entry name" value="AAA_23"/>
    <property type="match status" value="1"/>
</dbReference>
<dbReference type="SUPFAM" id="SSF52540">
    <property type="entry name" value="P-loop containing nucleoside triphosphate hydrolases"/>
    <property type="match status" value="1"/>
</dbReference>
<evidence type="ECO:0000313" key="3">
    <source>
        <dbReference type="Proteomes" id="UP001138768"/>
    </source>
</evidence>
<accession>A0A9X1B6M8</accession>
<comment type="caution">
    <text evidence="2">The sequence shown here is derived from an EMBL/GenBank/DDBJ whole genome shotgun (WGS) entry which is preliminary data.</text>
</comment>
<name>A0A9X1B6M8_9GAMM</name>
<evidence type="ECO:0000259" key="1">
    <source>
        <dbReference type="SMART" id="SM00382"/>
    </source>
</evidence>
<evidence type="ECO:0000313" key="2">
    <source>
        <dbReference type="EMBL" id="MBK1620882.1"/>
    </source>
</evidence>
<dbReference type="Pfam" id="PF13175">
    <property type="entry name" value="AAA_15"/>
    <property type="match status" value="1"/>
</dbReference>
<protein>
    <recommendedName>
        <fullName evidence="1">AAA+ ATPase domain-containing protein</fullName>
    </recommendedName>
</protein>
<gene>
    <name evidence="2" type="ORF">CKO42_21125</name>
</gene>
<dbReference type="EMBL" id="NRRY01000051">
    <property type="protein sequence ID" value="MBK1620882.1"/>
    <property type="molecule type" value="Genomic_DNA"/>
</dbReference>
<dbReference type="SMART" id="SM00382">
    <property type="entry name" value="AAA"/>
    <property type="match status" value="1"/>
</dbReference>
<dbReference type="PANTHER" id="PTHR43581:SF4">
    <property type="entry name" value="ATP_GTP PHOSPHATASE"/>
    <property type="match status" value="1"/>
</dbReference>
<dbReference type="PANTHER" id="PTHR43581">
    <property type="entry name" value="ATP/GTP PHOSPHATASE"/>
    <property type="match status" value="1"/>
</dbReference>
<proteinExistence type="predicted"/>
<dbReference type="InterPro" id="IPR003593">
    <property type="entry name" value="AAA+_ATPase"/>
</dbReference>
<dbReference type="InterPro" id="IPR051396">
    <property type="entry name" value="Bact_Antivir_Def_Nuclease"/>
</dbReference>
<dbReference type="Gene3D" id="3.40.50.300">
    <property type="entry name" value="P-loop containing nucleotide triphosphate hydrolases"/>
    <property type="match status" value="2"/>
</dbReference>
<dbReference type="InterPro" id="IPR041685">
    <property type="entry name" value="AAA_GajA/Old/RecF-like"/>
</dbReference>
<sequence length="379" mass="41924">MSQDSIMTIFIENLQISGFRVLSELKIDSLGKVNLITGKNNCGKSTLLEAIRILATGGAIRTIFDILDYREELGSDNESERGYQPNDLAPFCNLFTGFPDLMPNRQGFSITARGGLPASIATLKAQMGWFVKEADTGARIIRYAPASGDLFDDIDAFPALDLDIAGRKRVVPLHRLQRRTLMRSEVEVNAAPCIYLDPFSSRSTHQMAALWDAIALTDVEQEVIKALKLVSEDLQAVQMVGGDKGWSRERTAIAKSTRYPSPVPLKTFGDGVNRLFGIILSLCNARNGVLLIDEVENGLHYSVQIDVWHTLFRLARDLNVQVFATSHSWDCVRAFQEAAGASPDDGALIRLSRHDGKIVATLFSEQELAIVTRDQIEVR</sequence>
<dbReference type="GO" id="GO:0006302">
    <property type="term" value="P:double-strand break repair"/>
    <property type="evidence" value="ECO:0007669"/>
    <property type="project" value="InterPro"/>
</dbReference>
<dbReference type="InterPro" id="IPR038729">
    <property type="entry name" value="Rad50/SbcC_AAA"/>
</dbReference>